<reference evidence="1" key="1">
    <citation type="submission" date="2018-05" db="EMBL/GenBank/DDBJ databases">
        <authorList>
            <person name="Lanie J.A."/>
            <person name="Ng W.-L."/>
            <person name="Kazmierczak K.M."/>
            <person name="Andrzejewski T.M."/>
            <person name="Davidsen T.M."/>
            <person name="Wayne K.J."/>
            <person name="Tettelin H."/>
            <person name="Glass J.I."/>
            <person name="Rusch D."/>
            <person name="Podicherti R."/>
            <person name="Tsui H.-C.T."/>
            <person name="Winkler M.E."/>
        </authorList>
    </citation>
    <scope>NUCLEOTIDE SEQUENCE</scope>
</reference>
<proteinExistence type="predicted"/>
<gene>
    <name evidence="1" type="ORF">METZ01_LOCUS516068</name>
</gene>
<name>A0A383F2X0_9ZZZZ</name>
<organism evidence="1">
    <name type="scientific">marine metagenome</name>
    <dbReference type="NCBI Taxonomy" id="408172"/>
    <lineage>
        <taxon>unclassified sequences</taxon>
        <taxon>metagenomes</taxon>
        <taxon>ecological metagenomes</taxon>
    </lineage>
</organism>
<accession>A0A383F2X0</accession>
<dbReference type="AlphaFoldDB" id="A0A383F2X0"/>
<evidence type="ECO:0000313" key="1">
    <source>
        <dbReference type="EMBL" id="SVE63214.1"/>
    </source>
</evidence>
<dbReference type="EMBL" id="UINC01230901">
    <property type="protein sequence ID" value="SVE63214.1"/>
    <property type="molecule type" value="Genomic_DNA"/>
</dbReference>
<protein>
    <submittedName>
        <fullName evidence="1">Uncharacterized protein</fullName>
    </submittedName>
</protein>
<sequence length="35" mass="3864">MSKTLAEIIEMVEGTALDKKSVESENEVLLQKEGN</sequence>